<reference evidence="1 2" key="1">
    <citation type="submission" date="2019-04" db="EMBL/GenBank/DDBJ databases">
        <title>Geobacter ruber sp. nov., ferric-reducing bacteria isolated from paddy soil.</title>
        <authorList>
            <person name="Xu Z."/>
            <person name="Masuda Y."/>
            <person name="Itoh H."/>
            <person name="Senoo K."/>
        </authorList>
    </citation>
    <scope>NUCLEOTIDE SEQUENCE [LARGE SCALE GENOMIC DNA]</scope>
    <source>
        <strain evidence="1 2">Red88</strain>
    </source>
</reference>
<protein>
    <submittedName>
        <fullName evidence="1">Uncharacterized protein</fullName>
    </submittedName>
</protein>
<dbReference type="EMBL" id="SRSD01000002">
    <property type="protein sequence ID" value="KAA0894141.1"/>
    <property type="molecule type" value="Genomic_DNA"/>
</dbReference>
<keyword evidence="2" id="KW-1185">Reference proteome</keyword>
<proteinExistence type="predicted"/>
<gene>
    <name evidence="1" type="ORF">ET418_04070</name>
</gene>
<organism evidence="1 2">
    <name type="scientific">Oryzomonas rubra</name>
    <dbReference type="NCBI Taxonomy" id="2509454"/>
    <lineage>
        <taxon>Bacteria</taxon>
        <taxon>Pseudomonadati</taxon>
        <taxon>Thermodesulfobacteriota</taxon>
        <taxon>Desulfuromonadia</taxon>
        <taxon>Geobacterales</taxon>
        <taxon>Geobacteraceae</taxon>
        <taxon>Oryzomonas</taxon>
    </lineage>
</organism>
<comment type="caution">
    <text evidence="1">The sequence shown here is derived from an EMBL/GenBank/DDBJ whole genome shotgun (WGS) entry which is preliminary data.</text>
</comment>
<name>A0A5A9XR85_9BACT</name>
<dbReference type="Proteomes" id="UP000324298">
    <property type="component" value="Unassembled WGS sequence"/>
</dbReference>
<sequence length="102" mass="12033">MNLIQLLLPLCDNDGHPFPQSMYLQVRDELTEQFGGITTYVRSPAEGVWKEGQSDAVKDEIVIYEVMTKELDRGWWKEFRERLERLFRQESVVVRAIPMDML</sequence>
<dbReference type="OrthoDB" id="8778976at2"/>
<evidence type="ECO:0000313" key="2">
    <source>
        <dbReference type="Proteomes" id="UP000324298"/>
    </source>
</evidence>
<accession>A0A5A9XR85</accession>
<dbReference type="RefSeq" id="WP_149306298.1">
    <property type="nucleotide sequence ID" value="NZ_SRSD01000002.1"/>
</dbReference>
<dbReference type="AlphaFoldDB" id="A0A5A9XR85"/>
<evidence type="ECO:0000313" key="1">
    <source>
        <dbReference type="EMBL" id="KAA0894141.1"/>
    </source>
</evidence>